<evidence type="ECO:0000259" key="2">
    <source>
        <dbReference type="Pfam" id="PF13468"/>
    </source>
</evidence>
<dbReference type="PANTHER" id="PTHR40265:SF1">
    <property type="entry name" value="GLYOXALASE-LIKE DOMAIN-CONTAINING PROTEIN"/>
    <property type="match status" value="1"/>
</dbReference>
<accession>A0AA37UTE9</accession>
<gene>
    <name evidence="3" type="ORF">GCM10025875_09270</name>
</gene>
<keyword evidence="4" id="KW-1185">Reference proteome</keyword>
<dbReference type="InterPro" id="IPR025870">
    <property type="entry name" value="Glyoxalase-like_dom"/>
</dbReference>
<feature type="domain" description="Glyoxalase-like" evidence="2">
    <location>
        <begin position="46"/>
        <end position="225"/>
    </location>
</feature>
<organism evidence="3 4">
    <name type="scientific">Litorihabitans aurantiacus</name>
    <dbReference type="NCBI Taxonomy" id="1930061"/>
    <lineage>
        <taxon>Bacteria</taxon>
        <taxon>Bacillati</taxon>
        <taxon>Actinomycetota</taxon>
        <taxon>Actinomycetes</taxon>
        <taxon>Micrococcales</taxon>
        <taxon>Beutenbergiaceae</taxon>
        <taxon>Litorihabitans</taxon>
    </lineage>
</organism>
<feature type="compositionally biased region" description="Low complexity" evidence="1">
    <location>
        <begin position="31"/>
        <end position="43"/>
    </location>
</feature>
<dbReference type="SUPFAM" id="SSF54593">
    <property type="entry name" value="Glyoxalase/Bleomycin resistance protein/Dihydroxybiphenyl dioxygenase"/>
    <property type="match status" value="1"/>
</dbReference>
<dbReference type="Pfam" id="PF13468">
    <property type="entry name" value="Glyoxalase_3"/>
    <property type="match status" value="1"/>
</dbReference>
<dbReference type="AlphaFoldDB" id="A0AA37UTE9"/>
<dbReference type="EMBL" id="BSUM01000001">
    <property type="protein sequence ID" value="GMA30935.1"/>
    <property type="molecule type" value="Genomic_DNA"/>
</dbReference>
<proteinExistence type="predicted"/>
<evidence type="ECO:0000313" key="4">
    <source>
        <dbReference type="Proteomes" id="UP001157161"/>
    </source>
</evidence>
<sequence length="254" mass="26980">MADLPRAGRLTEADRPTSPTRRTRRTRPKETPVTTSTPPTTIPADLDHVVYAGPDLAEAVDAVERFTGVRAAPGGVHPTGTANALIAFTVDGERVPHYLEVIGPDPDGDRPASEIATFAIRERTVPAVATFAVHPADIEATAERAAAAGVDLGGIRPLSRRTPSGELLQWRLTRGEPDRRDLTVPFLIDWGTTPQPGLGDLPTLELLALRVEHPDPEALAATYAVLGVATEVVRAEAFAIVATVQGPDGPVELR</sequence>
<reference evidence="3" key="2">
    <citation type="submission" date="2023-02" db="EMBL/GenBank/DDBJ databases">
        <authorList>
            <person name="Sun Q."/>
            <person name="Mori K."/>
        </authorList>
    </citation>
    <scope>NUCLEOTIDE SEQUENCE</scope>
    <source>
        <strain evidence="3">NBRC 112290</strain>
    </source>
</reference>
<evidence type="ECO:0000313" key="3">
    <source>
        <dbReference type="EMBL" id="GMA30935.1"/>
    </source>
</evidence>
<dbReference type="InterPro" id="IPR029068">
    <property type="entry name" value="Glyas_Bleomycin-R_OHBP_Dase"/>
</dbReference>
<evidence type="ECO:0000256" key="1">
    <source>
        <dbReference type="SAM" id="MobiDB-lite"/>
    </source>
</evidence>
<dbReference type="Proteomes" id="UP001157161">
    <property type="component" value="Unassembled WGS sequence"/>
</dbReference>
<name>A0AA37UTE9_9MICO</name>
<comment type="caution">
    <text evidence="3">The sequence shown here is derived from an EMBL/GenBank/DDBJ whole genome shotgun (WGS) entry which is preliminary data.</text>
</comment>
<dbReference type="Gene3D" id="3.10.180.10">
    <property type="entry name" value="2,3-Dihydroxybiphenyl 1,2-Dioxygenase, domain 1"/>
    <property type="match status" value="1"/>
</dbReference>
<feature type="region of interest" description="Disordered" evidence="1">
    <location>
        <begin position="1"/>
        <end position="44"/>
    </location>
</feature>
<reference evidence="3" key="1">
    <citation type="journal article" date="2014" name="Int. J. Syst. Evol. Microbiol.">
        <title>Complete genome sequence of Corynebacterium casei LMG S-19264T (=DSM 44701T), isolated from a smear-ripened cheese.</title>
        <authorList>
            <consortium name="US DOE Joint Genome Institute (JGI-PGF)"/>
            <person name="Walter F."/>
            <person name="Albersmeier A."/>
            <person name="Kalinowski J."/>
            <person name="Ruckert C."/>
        </authorList>
    </citation>
    <scope>NUCLEOTIDE SEQUENCE</scope>
    <source>
        <strain evidence="3">NBRC 112290</strain>
    </source>
</reference>
<dbReference type="PANTHER" id="PTHR40265">
    <property type="entry name" value="BLL2707 PROTEIN"/>
    <property type="match status" value="1"/>
</dbReference>
<protein>
    <recommendedName>
        <fullName evidence="2">Glyoxalase-like domain-containing protein</fullName>
    </recommendedName>
</protein>